<accession>M1NJ02</accession>
<dbReference type="KEGG" id="chn:A605_01920"/>
<reference evidence="3 4" key="1">
    <citation type="journal article" date="2012" name="Stand. Genomic Sci.">
        <title>Genome sequence of the halotolerant bacterium Corynebacterium halotolerans type strain YIM 70093(T) (= DSM 44683(T)).</title>
        <authorList>
            <person name="Ruckert C."/>
            <person name="Albersmeier A."/>
            <person name="Al-Dilaimi A."/>
            <person name="Niehaus K."/>
            <person name="Szczepanowski R."/>
            <person name="Kalinowski J."/>
        </authorList>
    </citation>
    <scope>NUCLEOTIDE SEQUENCE [LARGE SCALE GENOMIC DNA]</scope>
    <source>
        <strain evidence="3">YIM 70093</strain>
    </source>
</reference>
<feature type="compositionally biased region" description="Acidic residues" evidence="1">
    <location>
        <begin position="1"/>
        <end position="11"/>
    </location>
</feature>
<evidence type="ECO:0000313" key="4">
    <source>
        <dbReference type="Proteomes" id="UP000011723"/>
    </source>
</evidence>
<evidence type="ECO:0008006" key="5">
    <source>
        <dbReference type="Google" id="ProtNLM"/>
    </source>
</evidence>
<keyword evidence="2" id="KW-0812">Transmembrane</keyword>
<feature type="transmembrane region" description="Helical" evidence="2">
    <location>
        <begin position="62"/>
        <end position="82"/>
    </location>
</feature>
<proteinExistence type="predicted"/>
<dbReference type="PANTHER" id="PTHR38442">
    <property type="entry name" value="INNER MEMBRANE PROTEIN-RELATED"/>
    <property type="match status" value="1"/>
</dbReference>
<dbReference type="PANTHER" id="PTHR38442:SF1">
    <property type="entry name" value="INNER MEMBRANE PROTEIN"/>
    <property type="match status" value="1"/>
</dbReference>
<feature type="region of interest" description="Disordered" evidence="1">
    <location>
        <begin position="1"/>
        <end position="53"/>
    </location>
</feature>
<evidence type="ECO:0000313" key="3">
    <source>
        <dbReference type="EMBL" id="AGF71398.1"/>
    </source>
</evidence>
<dbReference type="HOGENOM" id="CLU_036718_0_0_11"/>
<keyword evidence="2" id="KW-1133">Transmembrane helix</keyword>
<keyword evidence="4" id="KW-1185">Reference proteome</keyword>
<dbReference type="eggNOG" id="COG2733">
    <property type="taxonomic scope" value="Bacteria"/>
</dbReference>
<sequence>MVTDDTDDADDHDGRPGYDAADAYEVGASAGAAVETRPRRSVPGPTPEVEAERRRALRNHKAFVTGLLVVAAAIFLACSWWQSQPGDTPAWVGYVRAAAEAGMIGGLADWFAVTALFRHPLRIPIPHTALIPKKKDQLGQALSGFVGENFLNAELITEKVSSANIPERIGGWLSQPDNAAKVSREAGRLTANGVRALDPKDAEAIINSQLIGRLSEPEWGPPAGRLLEQLIEDGKAEPVVEEVISWAHKKVLASEDSVVRLIDERMPNWAPKFAKNLVGERVYRELVSWTAALNEDPDHEGRHAIRRFLHQLAGDLQHDPAMIERVEGIKRDVMGSTPVQGAAAAIWASASASLVEAAGDGNSLLRTKITELCLTWGTNIQTDPELRASLDKRITGAAAFLAENYAGEVTAIISETVERWDAEEASEKIELMVGKDLQFIRLNGTLVGALAGLAIYTVNQLLFGA</sequence>
<gene>
    <name evidence="3" type="ORF">A605_01920</name>
</gene>
<protein>
    <recommendedName>
        <fullName evidence="5">DUF445 domain-containing protein</fullName>
    </recommendedName>
</protein>
<feature type="transmembrane region" description="Helical" evidence="2">
    <location>
        <begin position="94"/>
        <end position="117"/>
    </location>
</feature>
<feature type="transmembrane region" description="Helical" evidence="2">
    <location>
        <begin position="439"/>
        <end position="458"/>
    </location>
</feature>
<evidence type="ECO:0000256" key="1">
    <source>
        <dbReference type="SAM" id="MobiDB-lite"/>
    </source>
</evidence>
<dbReference type="GO" id="GO:0005886">
    <property type="term" value="C:plasma membrane"/>
    <property type="evidence" value="ECO:0007669"/>
    <property type="project" value="TreeGrafter"/>
</dbReference>
<dbReference type="Pfam" id="PF04286">
    <property type="entry name" value="DUF445"/>
    <property type="match status" value="1"/>
</dbReference>
<dbReference type="Proteomes" id="UP000011723">
    <property type="component" value="Chromosome"/>
</dbReference>
<name>M1NJ02_9CORY</name>
<dbReference type="InterPro" id="IPR007383">
    <property type="entry name" value="DUF445"/>
</dbReference>
<organism evidence="3 4">
    <name type="scientific">Corynebacterium halotolerans YIM 70093 = DSM 44683</name>
    <dbReference type="NCBI Taxonomy" id="1121362"/>
    <lineage>
        <taxon>Bacteria</taxon>
        <taxon>Bacillati</taxon>
        <taxon>Actinomycetota</taxon>
        <taxon>Actinomycetes</taxon>
        <taxon>Mycobacteriales</taxon>
        <taxon>Corynebacteriaceae</taxon>
        <taxon>Corynebacterium</taxon>
    </lineage>
</organism>
<dbReference type="PATRIC" id="fig|1121362.3.peg.379"/>
<dbReference type="STRING" id="1121362.A605_01920"/>
<keyword evidence="2" id="KW-0472">Membrane</keyword>
<evidence type="ECO:0000256" key="2">
    <source>
        <dbReference type="SAM" id="Phobius"/>
    </source>
</evidence>
<dbReference type="AlphaFoldDB" id="M1NJ02"/>
<dbReference type="EMBL" id="CP003697">
    <property type="protein sequence ID" value="AGF71398.1"/>
    <property type="molecule type" value="Genomic_DNA"/>
</dbReference>